<evidence type="ECO:0000313" key="7">
    <source>
        <dbReference type="EMBL" id="TCU87979.1"/>
    </source>
</evidence>
<protein>
    <recommendedName>
        <fullName evidence="9">Polysaccharide biosynthesis protein</fullName>
    </recommendedName>
</protein>
<feature type="transmembrane region" description="Helical" evidence="6">
    <location>
        <begin position="179"/>
        <end position="201"/>
    </location>
</feature>
<feature type="transmembrane region" description="Helical" evidence="6">
    <location>
        <begin position="84"/>
        <end position="104"/>
    </location>
</feature>
<feature type="transmembrane region" description="Helical" evidence="6">
    <location>
        <begin position="417"/>
        <end position="440"/>
    </location>
</feature>
<feature type="transmembrane region" description="Helical" evidence="6">
    <location>
        <begin position="40"/>
        <end position="63"/>
    </location>
</feature>
<keyword evidence="8" id="KW-1185">Reference proteome</keyword>
<feature type="transmembrane region" description="Helical" evidence="6">
    <location>
        <begin position="296"/>
        <end position="317"/>
    </location>
</feature>
<comment type="subcellular location">
    <subcellularLocation>
        <location evidence="1">Cell membrane</location>
        <topology evidence="1">Multi-pass membrane protein</topology>
    </subcellularLocation>
</comment>
<evidence type="ECO:0000256" key="4">
    <source>
        <dbReference type="ARBA" id="ARBA00022989"/>
    </source>
</evidence>
<dbReference type="RefSeq" id="WP_132038655.1">
    <property type="nucleotide sequence ID" value="NZ_CAWOLO010000004.1"/>
</dbReference>
<dbReference type="Proteomes" id="UP000295794">
    <property type="component" value="Unassembled WGS sequence"/>
</dbReference>
<evidence type="ECO:0000256" key="2">
    <source>
        <dbReference type="ARBA" id="ARBA00022475"/>
    </source>
</evidence>
<organism evidence="7 8">
    <name type="scientific">Iodobacter fluviatilis</name>
    <dbReference type="NCBI Taxonomy" id="537"/>
    <lineage>
        <taxon>Bacteria</taxon>
        <taxon>Pseudomonadati</taxon>
        <taxon>Pseudomonadota</taxon>
        <taxon>Betaproteobacteria</taxon>
        <taxon>Neisseriales</taxon>
        <taxon>Chitinibacteraceae</taxon>
        <taxon>Iodobacter</taxon>
    </lineage>
</organism>
<proteinExistence type="predicted"/>
<feature type="transmembrane region" description="Helical" evidence="6">
    <location>
        <begin position="155"/>
        <end position="173"/>
    </location>
</feature>
<comment type="caution">
    <text evidence="7">The sequence shown here is derived from an EMBL/GenBank/DDBJ whole genome shotgun (WGS) entry which is preliminary data.</text>
</comment>
<name>A0ABY2C9S0_9NEIS</name>
<evidence type="ECO:0000256" key="1">
    <source>
        <dbReference type="ARBA" id="ARBA00004651"/>
    </source>
</evidence>
<dbReference type="PANTHER" id="PTHR30250:SF11">
    <property type="entry name" value="O-ANTIGEN TRANSPORTER-RELATED"/>
    <property type="match status" value="1"/>
</dbReference>
<evidence type="ECO:0000256" key="3">
    <source>
        <dbReference type="ARBA" id="ARBA00022692"/>
    </source>
</evidence>
<dbReference type="PANTHER" id="PTHR30250">
    <property type="entry name" value="PST FAMILY PREDICTED COLANIC ACID TRANSPORTER"/>
    <property type="match status" value="1"/>
</dbReference>
<sequence length="482" mass="54398">MLRYILNMLITLLSAVSAVIASIYLSRFAVKYLNTSDLEIWFLMVASIPFINLLDLGASVICPRQIALARVASIKNKLNVVIKTYLVSVVVILFLFFVFVSIGLTVSSHYFWRDSSLYWVLIFFIAASLFRVLGNAIQSIVFSLDMNIYDKLIKLFASIIVAGFASGFLNSGMGLYSIPFAWCIATFFTSVVSMFLIKKITPNLWGTSKYDYKFFLEVKGPILQYLCTAIPGLLVFNLTPYMIAYSLASEYTIQFSLVQQVVNAVLIASSISTIVLTPKLSKLFIDNKKQMKKLVFFNVELVGSVSLLAFLFLYLNIDYIISLWINKEIHIDKIFLIIYFLGVFLEVQQTSLTSICMTTGYYGYSKITIKSAILVICTMLPFISWVGLPGAALSIVISQLLTCHPHNFKVAIERFELGYLLYIKSFFRLIILGGGYYLILSLMKAKFSGGGLFIFELSCSFVIFLCFVINLVRRYNVAKLIN</sequence>
<reference evidence="7 8" key="1">
    <citation type="submission" date="2019-03" db="EMBL/GenBank/DDBJ databases">
        <title>Genomic Encyclopedia of Type Strains, Phase IV (KMG-IV): sequencing the most valuable type-strain genomes for metagenomic binning, comparative biology and taxonomic classification.</title>
        <authorList>
            <person name="Goeker M."/>
        </authorList>
    </citation>
    <scope>NUCLEOTIDE SEQUENCE [LARGE SCALE GENOMIC DNA]</scope>
    <source>
        <strain evidence="7 8">DSM 3764</strain>
    </source>
</reference>
<feature type="transmembrane region" description="Helical" evidence="6">
    <location>
        <begin position="116"/>
        <end position="134"/>
    </location>
</feature>
<feature type="transmembrane region" description="Helical" evidence="6">
    <location>
        <begin position="452"/>
        <end position="472"/>
    </location>
</feature>
<dbReference type="InterPro" id="IPR050833">
    <property type="entry name" value="Poly_Biosynth_Transport"/>
</dbReference>
<keyword evidence="4 6" id="KW-1133">Transmembrane helix</keyword>
<gene>
    <name evidence="7" type="ORF">EV682_104148</name>
</gene>
<keyword evidence="3 6" id="KW-0812">Transmembrane</keyword>
<keyword evidence="5 6" id="KW-0472">Membrane</keyword>
<feature type="transmembrane region" description="Helical" evidence="6">
    <location>
        <begin position="373"/>
        <end position="397"/>
    </location>
</feature>
<evidence type="ECO:0000313" key="8">
    <source>
        <dbReference type="Proteomes" id="UP000295794"/>
    </source>
</evidence>
<accession>A0ABY2C9S0</accession>
<keyword evidence="2" id="KW-1003">Cell membrane</keyword>
<dbReference type="EMBL" id="SMBT01000004">
    <property type="protein sequence ID" value="TCU87979.1"/>
    <property type="molecule type" value="Genomic_DNA"/>
</dbReference>
<evidence type="ECO:0000256" key="6">
    <source>
        <dbReference type="SAM" id="Phobius"/>
    </source>
</evidence>
<evidence type="ECO:0008006" key="9">
    <source>
        <dbReference type="Google" id="ProtNLM"/>
    </source>
</evidence>
<feature type="transmembrane region" description="Helical" evidence="6">
    <location>
        <begin position="222"/>
        <end position="245"/>
    </location>
</feature>
<feature type="transmembrane region" description="Helical" evidence="6">
    <location>
        <begin position="337"/>
        <end position="361"/>
    </location>
</feature>
<evidence type="ECO:0000256" key="5">
    <source>
        <dbReference type="ARBA" id="ARBA00023136"/>
    </source>
</evidence>